<evidence type="ECO:0000313" key="2">
    <source>
        <dbReference type="Proteomes" id="UP000075573"/>
    </source>
</evidence>
<reference evidence="1 2" key="1">
    <citation type="submission" date="2015-06" db="EMBL/GenBank/DDBJ databases">
        <title>Improved classification and identification of acetic acid bacteria using matrix-assisted laser desorption/ionization time-of-flight mass spectrometry; Gluconobacter nephelii and Gluconobacter uchimurae are later heterotypic synonyms of Gluconobacter japonicus and Gluconobacter oxydans, respectively.</title>
        <authorList>
            <person name="Li L."/>
            <person name="Cleenwerck I."/>
            <person name="De Vuyst L."/>
            <person name="Vandamme P."/>
        </authorList>
    </citation>
    <scope>NUCLEOTIDE SEQUENCE [LARGE SCALE GENOMIC DNA]</scope>
    <source>
        <strain evidence="1 2">LMG 1764</strain>
    </source>
</reference>
<name>A0A149R1Q9_9PROT</name>
<comment type="caution">
    <text evidence="1">The sequence shown here is derived from an EMBL/GenBank/DDBJ whole genome shotgun (WGS) entry which is preliminary data.</text>
</comment>
<accession>A0A149R1Q9</accession>
<evidence type="ECO:0000313" key="1">
    <source>
        <dbReference type="EMBL" id="KXV03441.1"/>
    </source>
</evidence>
<dbReference type="GeneID" id="56905746"/>
<dbReference type="EMBL" id="LHZB01000061">
    <property type="protein sequence ID" value="KXV03441.1"/>
    <property type="molecule type" value="Genomic_DNA"/>
</dbReference>
<dbReference type="Proteomes" id="UP000075573">
    <property type="component" value="Unassembled WGS sequence"/>
</dbReference>
<protein>
    <submittedName>
        <fullName evidence="1">Uncharacterized protein</fullName>
    </submittedName>
</protein>
<dbReference type="AlphaFoldDB" id="A0A149R1Q9"/>
<dbReference type="PATRIC" id="fig|442.10.peg.2416"/>
<dbReference type="RefSeq" id="WP_041111783.1">
    <property type="nucleotide sequence ID" value="NZ_JBDNKU010000014.1"/>
</dbReference>
<gene>
    <name evidence="1" type="ORF">AD929_00790</name>
</gene>
<sequence>MKPIELGQDVLSAQGQILSRSAMRIGRRVAYGIVAAVFLFFTAISFHGFLWAFFIDVAGLSYVKSALCVIGVDLLFVVIFGLLAARSIPDPVEIEARIRRDRKFIEFKQSLAMAALTGLVFGPAGRFTIARLFAIVRNLFGLRK</sequence>
<organism evidence="1 2">
    <name type="scientific">Gluconobacter potus</name>
    <dbReference type="NCBI Taxonomy" id="2724927"/>
    <lineage>
        <taxon>Bacteria</taxon>
        <taxon>Pseudomonadati</taxon>
        <taxon>Pseudomonadota</taxon>
        <taxon>Alphaproteobacteria</taxon>
        <taxon>Acetobacterales</taxon>
        <taxon>Acetobacteraceae</taxon>
        <taxon>Gluconobacter</taxon>
    </lineage>
</organism>
<proteinExistence type="predicted"/>